<feature type="compositionally biased region" description="Polar residues" evidence="1">
    <location>
        <begin position="404"/>
        <end position="415"/>
    </location>
</feature>
<evidence type="ECO:0008006" key="3">
    <source>
        <dbReference type="Google" id="ProtNLM"/>
    </source>
</evidence>
<gene>
    <name evidence="2" type="ORF">LRS1606.231</name>
</gene>
<proteinExistence type="predicted"/>
<geneLocation type="plasmid" evidence="2">
    <name>pNSL1</name>
</geneLocation>
<feature type="region of interest" description="Disordered" evidence="1">
    <location>
        <begin position="371"/>
        <end position="415"/>
    </location>
</feature>
<sequence length="422" mass="46389">MCGPGRCAGPRLSGPAESSLSWTRPVNLVFPTVFRYLLHVEASRPVGEDGVLFQHLVLFLSGTRPWFRSLREYVPSRCADTEDENSRFAAVRRAVAAPCRRRYGTRWCPPRPCSCGHQRAYRYTRIRCPPKDFRADTTISSAGCLVAGEKSSSITPNMSPRLHRAAGTINNLNIKTIAALEPDLILGSKRRTDRLASSPRPSSPFDPGSSGKRTSCSSPPPWARRTKPPRYSTLPTTRRRHPRLARRDATDHLPHPFHVRGNPSVRKPLVHRRDPSGRRTVPTRTAGCRRTGRGGQSDTITQAEGDRAFHTGYGRPEDTGEAAVTAGPLWNQIEAVQSGCMTRIIDEAWFLALGPTGAMLIARRLRGTARPLNGSLVDDQGPRPEPSSGNRPEVTRERADAAAQNATTRSPARNCSNKCAAV</sequence>
<dbReference type="EMBL" id="KJ605395">
    <property type="protein sequence ID" value="AIU93665.1"/>
    <property type="molecule type" value="Genomic_DNA"/>
</dbReference>
<feature type="compositionally biased region" description="Basic and acidic residues" evidence="1">
    <location>
        <begin position="245"/>
        <end position="254"/>
    </location>
</feature>
<reference evidence="2" key="1">
    <citation type="submission" date="2014-03" db="EMBL/GenBank/DDBJ databases">
        <authorList>
            <person name="Zhang G."/>
            <person name="Zhu L."/>
            <person name="Fang P."/>
        </authorList>
    </citation>
    <scope>NUCLEOTIDE SEQUENCE</scope>
    <source>
        <strain evidence="2">NS1</strain>
        <plasmid evidence="2">pNSL1</plasmid>
    </source>
</reference>
<evidence type="ECO:0000313" key="2">
    <source>
        <dbReference type="EMBL" id="AIU93665.1"/>
    </source>
</evidence>
<feature type="region of interest" description="Disordered" evidence="1">
    <location>
        <begin position="190"/>
        <end position="321"/>
    </location>
</feature>
<name>A0A097SQ67_9NOCA</name>
<accession>A0A097SQ67</accession>
<dbReference type="AlphaFoldDB" id="A0A097SQ67"/>
<organism evidence="2">
    <name type="scientific">Rhodococcus sp. NS1</name>
    <dbReference type="NCBI Taxonomy" id="402236"/>
    <lineage>
        <taxon>Bacteria</taxon>
        <taxon>Bacillati</taxon>
        <taxon>Actinomycetota</taxon>
        <taxon>Actinomycetes</taxon>
        <taxon>Mycobacteriales</taxon>
        <taxon>Nocardiaceae</taxon>
        <taxon>Rhodococcus</taxon>
    </lineage>
</organism>
<keyword evidence="2" id="KW-0614">Plasmid</keyword>
<evidence type="ECO:0000256" key="1">
    <source>
        <dbReference type="SAM" id="MobiDB-lite"/>
    </source>
</evidence>
<protein>
    <recommendedName>
        <fullName evidence="3">Fe/B12 periplasmic-binding domain-containing protein</fullName>
    </recommendedName>
</protein>